<reference evidence="10" key="2">
    <citation type="submission" date="2025-09" db="UniProtKB">
        <authorList>
            <consortium name="Ensembl"/>
        </authorList>
    </citation>
    <scope>IDENTIFICATION</scope>
</reference>
<dbReference type="PANTHER" id="PTHR15186">
    <property type="entry name" value="RE48077P"/>
    <property type="match status" value="1"/>
</dbReference>
<dbReference type="InterPro" id="IPR010548">
    <property type="entry name" value="BNIP3"/>
</dbReference>
<keyword evidence="11" id="KW-1185">Reference proteome</keyword>
<dbReference type="Proteomes" id="UP000694388">
    <property type="component" value="Unplaced"/>
</dbReference>
<evidence type="ECO:0000256" key="7">
    <source>
        <dbReference type="ARBA" id="ARBA00023128"/>
    </source>
</evidence>
<evidence type="ECO:0000256" key="8">
    <source>
        <dbReference type="ARBA" id="ARBA00023136"/>
    </source>
</evidence>
<organism evidence="10 11">
    <name type="scientific">Eptatretus burgeri</name>
    <name type="common">Inshore hagfish</name>
    <dbReference type="NCBI Taxonomy" id="7764"/>
    <lineage>
        <taxon>Eukaryota</taxon>
        <taxon>Metazoa</taxon>
        <taxon>Chordata</taxon>
        <taxon>Craniata</taxon>
        <taxon>Vertebrata</taxon>
        <taxon>Cyclostomata</taxon>
        <taxon>Myxini</taxon>
        <taxon>Myxiniformes</taxon>
        <taxon>Myxinidae</taxon>
        <taxon>Eptatretinae</taxon>
        <taxon>Eptatretus</taxon>
    </lineage>
</organism>
<evidence type="ECO:0000256" key="3">
    <source>
        <dbReference type="ARBA" id="ARBA00007710"/>
    </source>
</evidence>
<evidence type="ECO:0000256" key="9">
    <source>
        <dbReference type="SAM" id="Phobius"/>
    </source>
</evidence>
<dbReference type="GO" id="GO:0005635">
    <property type="term" value="C:nuclear envelope"/>
    <property type="evidence" value="ECO:0007669"/>
    <property type="project" value="TreeGrafter"/>
</dbReference>
<dbReference type="GO" id="GO:0005741">
    <property type="term" value="C:mitochondrial outer membrane"/>
    <property type="evidence" value="ECO:0007669"/>
    <property type="project" value="TreeGrafter"/>
</dbReference>
<dbReference type="GO" id="GO:0005783">
    <property type="term" value="C:endoplasmic reticulum"/>
    <property type="evidence" value="ECO:0007669"/>
    <property type="project" value="TreeGrafter"/>
</dbReference>
<dbReference type="Ensembl" id="ENSEBUT00000007473.1">
    <property type="protein sequence ID" value="ENSEBUP00000007004.1"/>
    <property type="gene ID" value="ENSEBUG00000004600.1"/>
</dbReference>
<dbReference type="PANTHER" id="PTHR15186:SF9">
    <property type="entry name" value="BCL-2_ADENOVIRUS E1B 19KD INTERACTION PROTEIN XR"/>
    <property type="match status" value="1"/>
</dbReference>
<dbReference type="GO" id="GO:0051607">
    <property type="term" value="P:defense response to virus"/>
    <property type="evidence" value="ECO:0007669"/>
    <property type="project" value="TreeGrafter"/>
</dbReference>
<proteinExistence type="inferred from homology"/>
<evidence type="ECO:0000256" key="1">
    <source>
        <dbReference type="ARBA" id="ARBA00004167"/>
    </source>
</evidence>
<dbReference type="GO" id="GO:0042802">
    <property type="term" value="F:identical protein binding"/>
    <property type="evidence" value="ECO:0007669"/>
    <property type="project" value="UniProtKB-ARBA"/>
</dbReference>
<comment type="similarity">
    <text evidence="3">Belongs to the NIP3 family.</text>
</comment>
<dbReference type="GO" id="GO:0043065">
    <property type="term" value="P:positive regulation of apoptotic process"/>
    <property type="evidence" value="ECO:0007669"/>
    <property type="project" value="InterPro"/>
</dbReference>
<dbReference type="AlphaFoldDB" id="A0A8C4NHZ1"/>
<name>A0A8C4NHZ1_EPTBU</name>
<comment type="subcellular location">
    <subcellularLocation>
        <location evidence="1">Membrane</location>
        <topology evidence="1">Single-pass membrane protein</topology>
    </subcellularLocation>
    <subcellularLocation>
        <location evidence="2">Mitochondrion membrane</location>
    </subcellularLocation>
</comment>
<accession>A0A8C4NHZ1</accession>
<protein>
    <submittedName>
        <fullName evidence="10">Uncharacterized protein</fullName>
    </submittedName>
</protein>
<sequence length="186" mass="20432">METEEKVGGLEHVPSSSSIHEDSVMERILLDAQHESACTSTPQSPLFFNCKPDWGDGGKAGQMLQMKESGPGRGSDFDTGIGCNSDWSSRLELSPPNNMMPFRPVQLSLGCEVRIIKDFEELCKRPGVLDVRKDNTIRHGVFSSDMLALLVPTLFLSHLLTLGLGYIYGFSCDGERCICIAFCLNA</sequence>
<keyword evidence="6 9" id="KW-1133">Transmembrane helix</keyword>
<dbReference type="Gene3D" id="6.10.250.1020">
    <property type="match status" value="1"/>
</dbReference>
<keyword evidence="8 9" id="KW-0472">Membrane</keyword>
<keyword evidence="4 9" id="KW-0812">Transmembrane</keyword>
<reference evidence="10" key="1">
    <citation type="submission" date="2025-08" db="UniProtKB">
        <authorList>
            <consortium name="Ensembl"/>
        </authorList>
    </citation>
    <scope>IDENTIFICATION</scope>
</reference>
<evidence type="ECO:0000313" key="10">
    <source>
        <dbReference type="Ensembl" id="ENSEBUP00000007004.1"/>
    </source>
</evidence>
<evidence type="ECO:0000256" key="5">
    <source>
        <dbReference type="ARBA" id="ARBA00022703"/>
    </source>
</evidence>
<dbReference type="GO" id="GO:0097345">
    <property type="term" value="P:mitochondrial outer membrane permeabilization"/>
    <property type="evidence" value="ECO:0007669"/>
    <property type="project" value="TreeGrafter"/>
</dbReference>
<evidence type="ECO:0000313" key="11">
    <source>
        <dbReference type="Proteomes" id="UP000694388"/>
    </source>
</evidence>
<evidence type="ECO:0000256" key="2">
    <source>
        <dbReference type="ARBA" id="ARBA00004325"/>
    </source>
</evidence>
<dbReference type="Pfam" id="PF06553">
    <property type="entry name" value="BNIP3"/>
    <property type="match status" value="2"/>
</dbReference>
<keyword evidence="7" id="KW-0496">Mitochondrion</keyword>
<keyword evidence="5" id="KW-0053">Apoptosis</keyword>
<feature type="transmembrane region" description="Helical" evidence="9">
    <location>
        <begin position="147"/>
        <end position="169"/>
    </location>
</feature>
<evidence type="ECO:0000256" key="6">
    <source>
        <dbReference type="ARBA" id="ARBA00022989"/>
    </source>
</evidence>
<evidence type="ECO:0000256" key="4">
    <source>
        <dbReference type="ARBA" id="ARBA00022692"/>
    </source>
</evidence>